<dbReference type="AlphaFoldDB" id="A0A1A9ZG00"/>
<dbReference type="EnsemblMetazoa" id="GPAI013420-RA">
    <property type="protein sequence ID" value="GPAI013420-PA"/>
    <property type="gene ID" value="GPAI013420"/>
</dbReference>
<organism evidence="2 3">
    <name type="scientific">Glossina pallidipes</name>
    <name type="common">Tsetse fly</name>
    <dbReference type="NCBI Taxonomy" id="7398"/>
    <lineage>
        <taxon>Eukaryota</taxon>
        <taxon>Metazoa</taxon>
        <taxon>Ecdysozoa</taxon>
        <taxon>Arthropoda</taxon>
        <taxon>Hexapoda</taxon>
        <taxon>Insecta</taxon>
        <taxon>Pterygota</taxon>
        <taxon>Neoptera</taxon>
        <taxon>Endopterygota</taxon>
        <taxon>Diptera</taxon>
        <taxon>Brachycera</taxon>
        <taxon>Muscomorpha</taxon>
        <taxon>Hippoboscoidea</taxon>
        <taxon>Glossinidae</taxon>
        <taxon>Glossina</taxon>
    </lineage>
</organism>
<protein>
    <submittedName>
        <fullName evidence="2">Uncharacterized protein</fullName>
    </submittedName>
</protein>
<reference evidence="3" key="1">
    <citation type="submission" date="2014-03" db="EMBL/GenBank/DDBJ databases">
        <authorList>
            <person name="Aksoy S."/>
            <person name="Warren W."/>
            <person name="Wilson R.K."/>
        </authorList>
    </citation>
    <scope>NUCLEOTIDE SEQUENCE [LARGE SCALE GENOMIC DNA]</scope>
    <source>
        <strain evidence="3">IAEA</strain>
    </source>
</reference>
<keyword evidence="1" id="KW-1133">Transmembrane helix</keyword>
<keyword evidence="1" id="KW-0812">Transmembrane</keyword>
<feature type="transmembrane region" description="Helical" evidence="1">
    <location>
        <begin position="12"/>
        <end position="29"/>
    </location>
</feature>
<keyword evidence="3" id="KW-1185">Reference proteome</keyword>
<sequence length="104" mass="11812">MSAVIKTANPATLLLILYSFIYLPIINVIEEKVYFSNQFVSELPIAGTNETYEFKIEANFLLRYRAVRTLNDCSGKEIATQDVNLITCTSKISGFTSEYRKTDQ</sequence>
<name>A0A1A9ZG00_GLOPL</name>
<evidence type="ECO:0000256" key="1">
    <source>
        <dbReference type="SAM" id="Phobius"/>
    </source>
</evidence>
<accession>A0A1A9ZG00</accession>
<keyword evidence="1" id="KW-0472">Membrane</keyword>
<dbReference type="VEuPathDB" id="VectorBase:GPAI013420"/>
<evidence type="ECO:0000313" key="2">
    <source>
        <dbReference type="EnsemblMetazoa" id="GPAI013420-PA"/>
    </source>
</evidence>
<reference evidence="2" key="2">
    <citation type="submission" date="2020-05" db="UniProtKB">
        <authorList>
            <consortium name="EnsemblMetazoa"/>
        </authorList>
    </citation>
    <scope>IDENTIFICATION</scope>
    <source>
        <strain evidence="2">IAEA</strain>
    </source>
</reference>
<evidence type="ECO:0000313" key="3">
    <source>
        <dbReference type="Proteomes" id="UP000092445"/>
    </source>
</evidence>
<dbReference type="Proteomes" id="UP000092445">
    <property type="component" value="Unassembled WGS sequence"/>
</dbReference>
<proteinExistence type="predicted"/>